<gene>
    <name evidence="1" type="ORF">HDU87_006640</name>
</gene>
<name>A0AAD5TEX3_9FUNG</name>
<accession>A0AAD5TEX3</accession>
<proteinExistence type="predicted"/>
<dbReference type="InterPro" id="IPR016181">
    <property type="entry name" value="Acyl_CoA_acyltransferase"/>
</dbReference>
<keyword evidence="2" id="KW-1185">Reference proteome</keyword>
<evidence type="ECO:0000313" key="1">
    <source>
        <dbReference type="EMBL" id="KAJ3174848.1"/>
    </source>
</evidence>
<dbReference type="Proteomes" id="UP001212152">
    <property type="component" value="Unassembled WGS sequence"/>
</dbReference>
<sequence>MAVLEEPTTLTTLPLTAETAAQLLSCFDSLPPPGSTPAAPSVSLVATLVLHATSPTETGFLILAGDLAQPASVRAFAVVMTDSFHPWISYLWASDASLMRPILASIARLVPAQKDPTADRFYMYAVTKHYASIFDSLVVRGFCTIDYDMWTIKHDAPLSGFASEDVSLGAEWTDADGKRFKIDVLRTEDVAQVVAASTTGTTADYLHHIIATSKLHRTIRHIDNVPEGLLAPAVSWCMSHADLSVGLLATDPAYRARGLARRCAGSVTLSQRQGVRFPDGRANTLPAFAYIAPDNTASQITMGKIGFVNTGERLQWFGVKDLSPLPGDIDGK</sequence>
<dbReference type="AlphaFoldDB" id="A0AAD5TEX3"/>
<comment type="caution">
    <text evidence="1">The sequence shown here is derived from an EMBL/GenBank/DDBJ whole genome shotgun (WGS) entry which is preliminary data.</text>
</comment>
<dbReference type="SUPFAM" id="SSF55729">
    <property type="entry name" value="Acyl-CoA N-acyltransferases (Nat)"/>
    <property type="match status" value="1"/>
</dbReference>
<dbReference type="EMBL" id="JADGJQ010000059">
    <property type="protein sequence ID" value="KAJ3174848.1"/>
    <property type="molecule type" value="Genomic_DNA"/>
</dbReference>
<evidence type="ECO:0000313" key="2">
    <source>
        <dbReference type="Proteomes" id="UP001212152"/>
    </source>
</evidence>
<dbReference type="Gene3D" id="3.40.630.30">
    <property type="match status" value="1"/>
</dbReference>
<reference evidence="1" key="1">
    <citation type="submission" date="2020-05" db="EMBL/GenBank/DDBJ databases">
        <title>Phylogenomic resolution of chytrid fungi.</title>
        <authorList>
            <person name="Stajich J.E."/>
            <person name="Amses K."/>
            <person name="Simmons R."/>
            <person name="Seto K."/>
            <person name="Myers J."/>
            <person name="Bonds A."/>
            <person name="Quandt C.A."/>
            <person name="Barry K."/>
            <person name="Liu P."/>
            <person name="Grigoriev I."/>
            <person name="Longcore J.E."/>
            <person name="James T.Y."/>
        </authorList>
    </citation>
    <scope>NUCLEOTIDE SEQUENCE</scope>
    <source>
        <strain evidence="1">JEL0379</strain>
    </source>
</reference>
<protein>
    <submittedName>
        <fullName evidence="1">Uncharacterized protein</fullName>
    </submittedName>
</protein>
<organism evidence="1 2">
    <name type="scientific">Geranomyces variabilis</name>
    <dbReference type="NCBI Taxonomy" id="109894"/>
    <lineage>
        <taxon>Eukaryota</taxon>
        <taxon>Fungi</taxon>
        <taxon>Fungi incertae sedis</taxon>
        <taxon>Chytridiomycota</taxon>
        <taxon>Chytridiomycota incertae sedis</taxon>
        <taxon>Chytridiomycetes</taxon>
        <taxon>Spizellomycetales</taxon>
        <taxon>Powellomycetaceae</taxon>
        <taxon>Geranomyces</taxon>
    </lineage>
</organism>